<evidence type="ECO:0000256" key="3">
    <source>
        <dbReference type="ARBA" id="ARBA00024356"/>
    </source>
</evidence>
<evidence type="ECO:0000313" key="5">
    <source>
        <dbReference type="Proteomes" id="UP000808337"/>
    </source>
</evidence>
<dbReference type="PANTHER" id="PTHR34106">
    <property type="entry name" value="GLYCOSIDASE"/>
    <property type="match status" value="1"/>
</dbReference>
<organism evidence="4 5">
    <name type="scientific">Candidatus Opimibacter skivensis</name>
    <dbReference type="NCBI Taxonomy" id="2982028"/>
    <lineage>
        <taxon>Bacteria</taxon>
        <taxon>Pseudomonadati</taxon>
        <taxon>Bacteroidota</taxon>
        <taxon>Saprospiria</taxon>
        <taxon>Saprospirales</taxon>
        <taxon>Saprospiraceae</taxon>
        <taxon>Candidatus Opimibacter</taxon>
    </lineage>
</organism>
<dbReference type="InterPro" id="IPR023296">
    <property type="entry name" value="Glyco_hydro_beta-prop_sf"/>
</dbReference>
<dbReference type="AlphaFoldDB" id="A0A9D7SW46"/>
<evidence type="ECO:0000313" key="4">
    <source>
        <dbReference type="EMBL" id="MBK9983063.1"/>
    </source>
</evidence>
<sequence>MLIERLPVHFDADPKKVILLYLDPGESERLGRFSTYVDAMSDDQADVFYKETTTLFTHRHRKMNETVLEHAQRGLSSLKGSFDFSEKQKLVFGSFLTKEYSVEAAALFNPSIVEHPDQTGLAAGETRFVLSLRSVGEGHISSVGFMEGVIDGANHIRFTAQGPWRTPGVKSLPKGGDDDHYDIDFGDDIPLPERVIFPQAKSESMGIEDLRLVKFSDGGESKYMGTYTAYDGKSILSKMMETTDFQHFNIRKFKGSEIDNKGIAFFPRKINGQYVVSSRQGGEKLTIMRSDDYMTWNHKEPLQQPTRGFELVQIGNCGSPIETSEGWLLITHHVGPMRRYTLGVTLLDLDQPHKVISILDKPLMEPLESEREGYVPNVLYTCGWMQHGDSILIPYAMSDVACGFASLNTKEILERLLKSKK</sequence>
<reference evidence="4 5" key="1">
    <citation type="submission" date="2020-10" db="EMBL/GenBank/DDBJ databases">
        <title>Connecting structure to function with the recovery of over 1000 high-quality activated sludge metagenome-assembled genomes encoding full-length rRNA genes using long-read sequencing.</title>
        <authorList>
            <person name="Singleton C.M."/>
            <person name="Petriglieri F."/>
            <person name="Kristensen J.M."/>
            <person name="Kirkegaard R.H."/>
            <person name="Michaelsen T.Y."/>
            <person name="Andersen M.H."/>
            <person name="Karst S.M."/>
            <person name="Dueholm M.S."/>
            <person name="Nielsen P.H."/>
            <person name="Albertsen M."/>
        </authorList>
    </citation>
    <scope>NUCLEOTIDE SEQUENCE [LARGE SCALE GENOMIC DNA]</scope>
    <source>
        <strain evidence="4">Ribe_18-Q3-R11-54_MAXAC.273</strain>
    </source>
</reference>
<proteinExistence type="inferred from homology"/>
<dbReference type="SUPFAM" id="SSF75005">
    <property type="entry name" value="Arabinanase/levansucrase/invertase"/>
    <property type="match status" value="1"/>
</dbReference>
<dbReference type="GO" id="GO:0016787">
    <property type="term" value="F:hydrolase activity"/>
    <property type="evidence" value="ECO:0007669"/>
    <property type="project" value="UniProtKB-KW"/>
</dbReference>
<gene>
    <name evidence="4" type="ORF">IPP15_11680</name>
</gene>
<comment type="caution">
    <text evidence="4">The sequence shown here is derived from an EMBL/GenBank/DDBJ whole genome shotgun (WGS) entry which is preliminary data.</text>
</comment>
<evidence type="ECO:0000256" key="2">
    <source>
        <dbReference type="ARBA" id="ARBA00022679"/>
    </source>
</evidence>
<keyword evidence="1" id="KW-0328">Glycosyltransferase</keyword>
<evidence type="ECO:0000256" key="1">
    <source>
        <dbReference type="ARBA" id="ARBA00022676"/>
    </source>
</evidence>
<dbReference type="Pfam" id="PF04041">
    <property type="entry name" value="Glyco_hydro_130"/>
    <property type="match status" value="1"/>
</dbReference>
<dbReference type="Proteomes" id="UP000808337">
    <property type="component" value="Unassembled WGS sequence"/>
</dbReference>
<keyword evidence="4" id="KW-0378">Hydrolase</keyword>
<dbReference type="CDD" id="cd18613">
    <property type="entry name" value="GH130"/>
    <property type="match status" value="1"/>
</dbReference>
<comment type="similarity">
    <text evidence="3">Belongs to the glycosyl hydrolase 130 family.</text>
</comment>
<dbReference type="InterPro" id="IPR007184">
    <property type="entry name" value="Mannoside_phosphorylase"/>
</dbReference>
<dbReference type="PANTHER" id="PTHR34106:SF4">
    <property type="entry name" value="BLL5143 PROTEIN"/>
    <property type="match status" value="1"/>
</dbReference>
<accession>A0A9D7SW46</accession>
<dbReference type="Gene3D" id="2.115.10.20">
    <property type="entry name" value="Glycosyl hydrolase domain, family 43"/>
    <property type="match status" value="1"/>
</dbReference>
<keyword evidence="2" id="KW-0808">Transferase</keyword>
<dbReference type="GO" id="GO:0016757">
    <property type="term" value="F:glycosyltransferase activity"/>
    <property type="evidence" value="ECO:0007669"/>
    <property type="project" value="UniProtKB-KW"/>
</dbReference>
<dbReference type="EMBL" id="JADKGY010000008">
    <property type="protein sequence ID" value="MBK9983063.1"/>
    <property type="molecule type" value="Genomic_DNA"/>
</dbReference>
<name>A0A9D7SW46_9BACT</name>
<protein>
    <submittedName>
        <fullName evidence="4">Glycoside hydrolase family 130 protein</fullName>
    </submittedName>
</protein>